<dbReference type="InterPro" id="IPR011006">
    <property type="entry name" value="CheY-like_superfamily"/>
</dbReference>
<dbReference type="InterPro" id="IPR023753">
    <property type="entry name" value="FAD/NAD-binding_dom"/>
</dbReference>
<dbReference type="Proteomes" id="UP000476411">
    <property type="component" value="Chromosome"/>
</dbReference>
<keyword evidence="3" id="KW-0597">Phosphoprotein</keyword>
<dbReference type="InterPro" id="IPR036188">
    <property type="entry name" value="FAD/NAD-bd_sf"/>
</dbReference>
<reference evidence="5 6" key="1">
    <citation type="submission" date="2020-01" db="EMBL/GenBank/DDBJ databases">
        <title>Complete genome sequence of Chitinophaga sp. H33E-04 isolated from quinoa roots.</title>
        <authorList>
            <person name="Weon H.-Y."/>
            <person name="Lee S.A."/>
        </authorList>
    </citation>
    <scope>NUCLEOTIDE SEQUENCE [LARGE SCALE GENOMIC DNA]</scope>
    <source>
        <strain evidence="5 6">H33E-04</strain>
    </source>
</reference>
<proteinExistence type="predicted"/>
<organism evidence="5 6">
    <name type="scientific">Chitinophaga agri</name>
    <dbReference type="NCBI Taxonomy" id="2703787"/>
    <lineage>
        <taxon>Bacteria</taxon>
        <taxon>Pseudomonadati</taxon>
        <taxon>Bacteroidota</taxon>
        <taxon>Chitinophagia</taxon>
        <taxon>Chitinophagales</taxon>
        <taxon>Chitinophagaceae</taxon>
        <taxon>Chitinophaga</taxon>
    </lineage>
</organism>
<feature type="modified residue" description="4-aspartylphosphate" evidence="3">
    <location>
        <position position="64"/>
    </location>
</feature>
<dbReference type="SMART" id="SM00448">
    <property type="entry name" value="REC"/>
    <property type="match status" value="1"/>
</dbReference>
<evidence type="ECO:0000313" key="5">
    <source>
        <dbReference type="EMBL" id="QHS62214.1"/>
    </source>
</evidence>
<evidence type="ECO:0000256" key="3">
    <source>
        <dbReference type="PROSITE-ProRule" id="PRU00169"/>
    </source>
</evidence>
<dbReference type="SUPFAM" id="SSF52172">
    <property type="entry name" value="CheY-like"/>
    <property type="match status" value="1"/>
</dbReference>
<keyword evidence="2" id="KW-0560">Oxidoreductase</keyword>
<keyword evidence="1" id="KW-0285">Flavoprotein</keyword>
<accession>A0A6B9ZLD4</accession>
<keyword evidence="6" id="KW-1185">Reference proteome</keyword>
<dbReference type="GO" id="GO:0016491">
    <property type="term" value="F:oxidoreductase activity"/>
    <property type="evidence" value="ECO:0007669"/>
    <property type="project" value="UniProtKB-KW"/>
</dbReference>
<gene>
    <name evidence="5" type="ORF">GWR21_22175</name>
</gene>
<dbReference type="PRINTS" id="PR00368">
    <property type="entry name" value="FADPNR"/>
</dbReference>
<dbReference type="AlphaFoldDB" id="A0A6B9ZLD4"/>
<dbReference type="PROSITE" id="PS50110">
    <property type="entry name" value="RESPONSE_REGULATORY"/>
    <property type="match status" value="1"/>
</dbReference>
<evidence type="ECO:0000259" key="4">
    <source>
        <dbReference type="PROSITE" id="PS50110"/>
    </source>
</evidence>
<protein>
    <submittedName>
        <fullName evidence="5">FAD-dependent oxidoreductase</fullName>
    </submittedName>
</protein>
<dbReference type="GO" id="GO:0000160">
    <property type="term" value="P:phosphorelay signal transduction system"/>
    <property type="evidence" value="ECO:0007669"/>
    <property type="project" value="InterPro"/>
</dbReference>
<dbReference type="PANTHER" id="PTHR48105">
    <property type="entry name" value="THIOREDOXIN REDUCTASE 1-RELATED-RELATED"/>
    <property type="match status" value="1"/>
</dbReference>
<dbReference type="KEGG" id="chih:GWR21_22175"/>
<evidence type="ECO:0000256" key="1">
    <source>
        <dbReference type="ARBA" id="ARBA00022630"/>
    </source>
</evidence>
<evidence type="ECO:0000313" key="6">
    <source>
        <dbReference type="Proteomes" id="UP000476411"/>
    </source>
</evidence>
<dbReference type="EMBL" id="CP048113">
    <property type="protein sequence ID" value="QHS62214.1"/>
    <property type="molecule type" value="Genomic_DNA"/>
</dbReference>
<dbReference type="PRINTS" id="PR00469">
    <property type="entry name" value="PNDRDTASEII"/>
</dbReference>
<dbReference type="Gene3D" id="3.50.50.60">
    <property type="entry name" value="FAD/NAD(P)-binding domain"/>
    <property type="match status" value="2"/>
</dbReference>
<dbReference type="Pfam" id="PF07992">
    <property type="entry name" value="Pyr_redox_2"/>
    <property type="match status" value="1"/>
</dbReference>
<sequence length="556" mass="61293">MNQNLPYILCIDDDPQVLRALVRDLKSQYRDQYRIISTTVISEALESLLELKNKGETVAMFISDQRMPEMEGVDFLERAMEYYPDARRVLLTAYSDTDAAIKAINSVQLDYYLVKPWSPPEERLYPVLDDLLGNWQSVYKPDFRGIKVVGYQFSPKSHSVKDFLAGNLIPYQWLDVQNSDEAARLLSLNDLTIKDVPLVFFEDGTYLSNPSIMEIASKVGLNPQVKLDVYDVVIIGAGPAGLAAGVYGASEGLKTLLIERRAPGGQAGTSSRIENYLGFPSGLSGAELTRRAIAQATRLGTELITPQSVKDITQKDGYKKILLEDGTEINTRAVIITTGVDYRQLETKGVPDFTGAGVYYGAAMTEAAACTGMEVYIVGGGNSAGQAAMYLSKFAKNVYIIIRREDLNSTMSAYLIEQIAGVPNITICPKTEIAEARGHDKLGELVLCNIDTKEQKEVRADALYIFIGAKPYTEWIALDIIKDEKGFIKTGGDLHNCEAFKRIWKQDRDPYLLETSCPGIFAAGDVRASAMNRVAAAVGEGSMAISFVHKYLAEVK</sequence>
<evidence type="ECO:0000256" key="2">
    <source>
        <dbReference type="ARBA" id="ARBA00023002"/>
    </source>
</evidence>
<feature type="domain" description="Response regulatory" evidence="4">
    <location>
        <begin position="7"/>
        <end position="130"/>
    </location>
</feature>
<dbReference type="SUPFAM" id="SSF51905">
    <property type="entry name" value="FAD/NAD(P)-binding domain"/>
    <property type="match status" value="1"/>
</dbReference>
<dbReference type="RefSeq" id="WP_162333866.1">
    <property type="nucleotide sequence ID" value="NZ_CP048113.1"/>
</dbReference>
<dbReference type="InterPro" id="IPR050097">
    <property type="entry name" value="Ferredoxin-NADP_redctase_2"/>
</dbReference>
<name>A0A6B9ZLD4_9BACT</name>
<dbReference type="Gene3D" id="3.40.50.2300">
    <property type="match status" value="1"/>
</dbReference>
<dbReference type="InterPro" id="IPR001789">
    <property type="entry name" value="Sig_transdc_resp-reg_receiver"/>
</dbReference>
<dbReference type="Gene3D" id="3.40.30.10">
    <property type="entry name" value="Glutaredoxin"/>
    <property type="match status" value="1"/>
</dbReference>
<dbReference type="Pfam" id="PF00072">
    <property type="entry name" value="Response_reg"/>
    <property type="match status" value="1"/>
</dbReference>